<accession>A0A1U7JF00</accession>
<dbReference type="Gene3D" id="3.20.20.100">
    <property type="entry name" value="NADP-dependent oxidoreductase domain"/>
    <property type="match status" value="1"/>
</dbReference>
<dbReference type="CDD" id="cd19138">
    <property type="entry name" value="AKR_YeaE"/>
    <property type="match status" value="1"/>
</dbReference>
<evidence type="ECO:0000313" key="2">
    <source>
        <dbReference type="EMBL" id="OKL43330.1"/>
    </source>
</evidence>
<keyword evidence="3" id="KW-1185">Reference proteome</keyword>
<sequence length="277" mass="31132">MRTIKFGSQRSVPVLGMGTWMIGEGRADRSDEIAVLQEGLEHGLEVIDTAEMYGDGRSEELVGEAIKGQRDRAFLVSKVYPFNASFDGVLAACERSLRRLGTDHMDLYLLHWPGSVPLQETIDAFQWLQEREFIRDWGVSNFDPMDMEEVWACDGGSACATNQILYNLTRRGPEFDLLPLMEEKKTPVMAYSPIEQGRLLRDSRFCDVANAVGMTPAQLGLAWVLRQSNRLAIPKTSHVSRLRENIAALEYPLGDDVLARLNELFPAPTQPQSLEML</sequence>
<organism evidence="2 3">
    <name type="scientific">Pseudovibrio exalbescens</name>
    <dbReference type="NCBI Taxonomy" id="197461"/>
    <lineage>
        <taxon>Bacteria</taxon>
        <taxon>Pseudomonadati</taxon>
        <taxon>Pseudomonadota</taxon>
        <taxon>Alphaproteobacteria</taxon>
        <taxon>Hyphomicrobiales</taxon>
        <taxon>Stappiaceae</taxon>
        <taxon>Pseudovibrio</taxon>
    </lineage>
</organism>
<evidence type="ECO:0000313" key="3">
    <source>
        <dbReference type="Proteomes" id="UP000185783"/>
    </source>
</evidence>
<dbReference type="SUPFAM" id="SSF51430">
    <property type="entry name" value="NAD(P)-linked oxidoreductase"/>
    <property type="match status" value="1"/>
</dbReference>
<dbReference type="PANTHER" id="PTHR43638">
    <property type="entry name" value="OXIDOREDUCTASE, ALDO/KETO REDUCTASE FAMILY PROTEIN"/>
    <property type="match status" value="1"/>
</dbReference>
<dbReference type="InterPro" id="IPR023210">
    <property type="entry name" value="NADP_OxRdtase_dom"/>
</dbReference>
<reference evidence="2 3" key="1">
    <citation type="submission" date="2016-03" db="EMBL/GenBank/DDBJ databases">
        <title>Genome sequence of Nesiotobacter sp. nov., a moderately halophilic alphaproteobacterium isolated from the Yellow Sea, China.</title>
        <authorList>
            <person name="Zhang G."/>
            <person name="Zhang R."/>
        </authorList>
    </citation>
    <scope>NUCLEOTIDE SEQUENCE [LARGE SCALE GENOMIC DNA]</scope>
    <source>
        <strain evidence="2 3">WB1-6</strain>
    </source>
</reference>
<feature type="domain" description="NADP-dependent oxidoreductase" evidence="1">
    <location>
        <begin position="15"/>
        <end position="264"/>
    </location>
</feature>
<dbReference type="Proteomes" id="UP000185783">
    <property type="component" value="Unassembled WGS sequence"/>
</dbReference>
<dbReference type="AlphaFoldDB" id="A0A1U7JF00"/>
<dbReference type="PROSITE" id="PS00063">
    <property type="entry name" value="ALDOKETO_REDUCTASE_3"/>
    <property type="match status" value="1"/>
</dbReference>
<dbReference type="Pfam" id="PF00248">
    <property type="entry name" value="Aldo_ket_red"/>
    <property type="match status" value="1"/>
</dbReference>
<dbReference type="PANTHER" id="PTHR43638:SF3">
    <property type="entry name" value="ALDEHYDE REDUCTASE"/>
    <property type="match status" value="1"/>
</dbReference>
<protein>
    <recommendedName>
        <fullName evidence="1">NADP-dependent oxidoreductase domain-containing protein</fullName>
    </recommendedName>
</protein>
<dbReference type="InterPro" id="IPR020471">
    <property type="entry name" value="AKR"/>
</dbReference>
<dbReference type="RefSeq" id="WP_028481695.1">
    <property type="nucleotide sequence ID" value="NZ_LVVZ01000020.1"/>
</dbReference>
<dbReference type="InterPro" id="IPR018170">
    <property type="entry name" value="Aldo/ket_reductase_CS"/>
</dbReference>
<dbReference type="GO" id="GO:0016491">
    <property type="term" value="F:oxidoreductase activity"/>
    <property type="evidence" value="ECO:0007669"/>
    <property type="project" value="InterPro"/>
</dbReference>
<gene>
    <name evidence="2" type="ORF">A3843_13970</name>
</gene>
<dbReference type="STRING" id="197461.A3843_13970"/>
<dbReference type="InterPro" id="IPR036812">
    <property type="entry name" value="NAD(P)_OxRdtase_dom_sf"/>
</dbReference>
<comment type="caution">
    <text evidence="2">The sequence shown here is derived from an EMBL/GenBank/DDBJ whole genome shotgun (WGS) entry which is preliminary data.</text>
</comment>
<evidence type="ECO:0000259" key="1">
    <source>
        <dbReference type="Pfam" id="PF00248"/>
    </source>
</evidence>
<name>A0A1U7JF00_9HYPH</name>
<proteinExistence type="predicted"/>
<dbReference type="PRINTS" id="PR00069">
    <property type="entry name" value="ALDKETRDTASE"/>
</dbReference>
<dbReference type="EMBL" id="LVVZ01000020">
    <property type="protein sequence ID" value="OKL43330.1"/>
    <property type="molecule type" value="Genomic_DNA"/>
</dbReference>